<dbReference type="Pfam" id="PF00356">
    <property type="entry name" value="LacI"/>
    <property type="match status" value="1"/>
</dbReference>
<keyword evidence="2" id="KW-0238">DNA-binding</keyword>
<dbReference type="EMBL" id="CP093366">
    <property type="protein sequence ID" value="UQS82226.1"/>
    <property type="molecule type" value="Genomic_DNA"/>
</dbReference>
<evidence type="ECO:0000259" key="5">
    <source>
        <dbReference type="PROSITE" id="PS50943"/>
    </source>
</evidence>
<dbReference type="InterPro" id="IPR000843">
    <property type="entry name" value="HTH_LacI"/>
</dbReference>
<protein>
    <submittedName>
        <fullName evidence="6">LacI family transcriptional regulator</fullName>
    </submittedName>
</protein>
<proteinExistence type="predicted"/>
<dbReference type="CDD" id="cd01392">
    <property type="entry name" value="HTH_LacI"/>
    <property type="match status" value="1"/>
</dbReference>
<dbReference type="SUPFAM" id="SSF53822">
    <property type="entry name" value="Periplasmic binding protein-like I"/>
    <property type="match status" value="1"/>
</dbReference>
<dbReference type="Proteomes" id="UP000831495">
    <property type="component" value="Chromosome"/>
</dbReference>
<reference evidence="6" key="1">
    <citation type="journal article" date="2022" name="Int. J. Syst. Evol. Microbiol.">
        <title>Apilactobacillus apisilvae sp. nov., Nicolia spurrieriana gen. nov. sp. nov., Bombilactobacillus folatiphilus sp. nov. and Bombilactobacillus thymidiniphilus sp. nov., four new lactic acid bacterial isolates from stingless bees Tetragonula carbonaria and Austroplebeia australis.</title>
        <authorList>
            <person name="Oliphant S.A."/>
            <person name="Watson-Haigh N.S."/>
            <person name="Sumby K.M."/>
            <person name="Gardner J."/>
            <person name="Groom S."/>
            <person name="Jiranek V."/>
        </authorList>
    </citation>
    <scope>NUCLEOTIDE SEQUENCE</scope>
    <source>
        <strain evidence="6">SG4_D2</strain>
    </source>
</reference>
<keyword evidence="3" id="KW-0804">Transcription</keyword>
<sequence length="328" mass="37024">MTTLKDIAQLAGVSTATVSRVMNGKGEASLQTIQKIQKIIEQVNYHPNRTAKILSAQKSNLIALLIPNFSNPFFSELVQKIEQAANRQGYQIYLCNSEDNRQKVEYYLETMQDNYVAGAIIDSLFVKQADLDRLEQRQIPTVTIDRTHLKHPYAALNVDHVQGEYLATKNILQQQPQAKLVFLSGPAGEQSSKDRYQGYCKALREVGATSLAVLYGDFTYESGYQQVDQFLQSRTDLQGIVCSNDAMAVGALRACQDHQLRVPQDVQLVGYDNTRLGKFMNPRLSTVQQFAPNYFDLMIDELTQKQKQQYCLTPQFIARESTYGGKND</sequence>
<dbReference type="PROSITE" id="PS50943">
    <property type="entry name" value="HTH_CROC1"/>
    <property type="match status" value="1"/>
</dbReference>
<dbReference type="PRINTS" id="PR00036">
    <property type="entry name" value="HTHLACI"/>
</dbReference>
<evidence type="ECO:0000259" key="4">
    <source>
        <dbReference type="PROSITE" id="PS50932"/>
    </source>
</evidence>
<dbReference type="PROSITE" id="PS50932">
    <property type="entry name" value="HTH_LACI_2"/>
    <property type="match status" value="1"/>
</dbReference>
<evidence type="ECO:0000313" key="7">
    <source>
        <dbReference type="Proteomes" id="UP000831495"/>
    </source>
</evidence>
<dbReference type="PROSITE" id="PS00356">
    <property type="entry name" value="HTH_LACI_1"/>
    <property type="match status" value="1"/>
</dbReference>
<keyword evidence="7" id="KW-1185">Reference proteome</keyword>
<dbReference type="InterPro" id="IPR028082">
    <property type="entry name" value="Peripla_BP_I"/>
</dbReference>
<evidence type="ECO:0000256" key="1">
    <source>
        <dbReference type="ARBA" id="ARBA00023015"/>
    </source>
</evidence>
<dbReference type="InterPro" id="IPR001387">
    <property type="entry name" value="Cro/C1-type_HTH"/>
</dbReference>
<feature type="domain" description="HTH cro/C1-type" evidence="5">
    <location>
        <begin position="3"/>
        <end position="46"/>
    </location>
</feature>
<keyword evidence="1" id="KW-0805">Transcription regulation</keyword>
<dbReference type="CDD" id="cd06267">
    <property type="entry name" value="PBP1_LacI_sugar_binding-like"/>
    <property type="match status" value="1"/>
</dbReference>
<accession>A0ABY4P9D0</accession>
<feature type="domain" description="HTH lacI-type" evidence="4">
    <location>
        <begin position="2"/>
        <end position="56"/>
    </location>
</feature>
<gene>
    <name evidence="6" type="ORF">MOO45_00585</name>
</gene>
<evidence type="ECO:0000313" key="6">
    <source>
        <dbReference type="EMBL" id="UQS82226.1"/>
    </source>
</evidence>
<dbReference type="InterPro" id="IPR010982">
    <property type="entry name" value="Lambda_DNA-bd_dom_sf"/>
</dbReference>
<dbReference type="PANTHER" id="PTHR30146">
    <property type="entry name" value="LACI-RELATED TRANSCRIPTIONAL REPRESSOR"/>
    <property type="match status" value="1"/>
</dbReference>
<evidence type="ECO:0000256" key="2">
    <source>
        <dbReference type="ARBA" id="ARBA00023125"/>
    </source>
</evidence>
<organism evidence="6 7">
    <name type="scientific">Bombilactobacillus folatiphilus</name>
    <dbReference type="NCBI Taxonomy" id="2923362"/>
    <lineage>
        <taxon>Bacteria</taxon>
        <taxon>Bacillati</taxon>
        <taxon>Bacillota</taxon>
        <taxon>Bacilli</taxon>
        <taxon>Lactobacillales</taxon>
        <taxon>Lactobacillaceae</taxon>
        <taxon>Bombilactobacillus</taxon>
    </lineage>
</organism>
<dbReference type="Pfam" id="PF00532">
    <property type="entry name" value="Peripla_BP_1"/>
    <property type="match status" value="1"/>
</dbReference>
<evidence type="ECO:0000256" key="3">
    <source>
        <dbReference type="ARBA" id="ARBA00023163"/>
    </source>
</evidence>
<dbReference type="InterPro" id="IPR001761">
    <property type="entry name" value="Peripla_BP/Lac1_sug-bd_dom"/>
</dbReference>
<dbReference type="PANTHER" id="PTHR30146:SF109">
    <property type="entry name" value="HTH-TYPE TRANSCRIPTIONAL REGULATOR GALS"/>
    <property type="match status" value="1"/>
</dbReference>
<dbReference type="SMART" id="SM00354">
    <property type="entry name" value="HTH_LACI"/>
    <property type="match status" value="1"/>
</dbReference>
<dbReference type="Gene3D" id="3.40.50.2300">
    <property type="match status" value="2"/>
</dbReference>
<dbReference type="RefSeq" id="WP_249514496.1">
    <property type="nucleotide sequence ID" value="NZ_CP093366.1"/>
</dbReference>
<dbReference type="Gene3D" id="1.10.260.40">
    <property type="entry name" value="lambda repressor-like DNA-binding domains"/>
    <property type="match status" value="1"/>
</dbReference>
<dbReference type="SUPFAM" id="SSF47413">
    <property type="entry name" value="lambda repressor-like DNA-binding domains"/>
    <property type="match status" value="1"/>
</dbReference>
<name>A0ABY4P9D0_9LACO</name>